<reference evidence="3 4" key="1">
    <citation type="submission" date="2019-12" db="EMBL/GenBank/DDBJ databases">
        <title>Comparative genomics gives insights into the taxonomy of the Azoarcus-Aromatoleum group and reveals separate origins of nif in the plant-associated Azoarcus and non-plant-associated Aromatoleum sub-groups.</title>
        <authorList>
            <person name="Lafos M."/>
            <person name="Maluk M."/>
            <person name="Batista M."/>
            <person name="Junghare M."/>
            <person name="Carmona M."/>
            <person name="Faoro H."/>
            <person name="Cruz L.M."/>
            <person name="Battistoni F."/>
            <person name="De Souza E."/>
            <person name="Pedrosa F."/>
            <person name="Chen W.-M."/>
            <person name="Poole P.S."/>
            <person name="Dixon R.A."/>
            <person name="James E.K."/>
        </authorList>
    </citation>
    <scope>NUCLEOTIDE SEQUENCE [LARGE SCALE GENOMIC DNA]</scope>
    <source>
        <strain evidence="3 4">22Lin</strain>
    </source>
</reference>
<dbReference type="CDD" id="cd02883">
    <property type="entry name" value="NUDIX_Hydrolase"/>
    <property type="match status" value="1"/>
</dbReference>
<comment type="caution">
    <text evidence="3">The sequence shown here is derived from an EMBL/GenBank/DDBJ whole genome shotgun (WGS) entry which is preliminary data.</text>
</comment>
<feature type="domain" description="Nudix hydrolase" evidence="2">
    <location>
        <begin position="169"/>
        <end position="291"/>
    </location>
</feature>
<proteinExistence type="predicted"/>
<protein>
    <submittedName>
        <fullName evidence="3">NUDIX domain-containing protein</fullName>
    </submittedName>
</protein>
<name>A0ABX1Q839_9RHOO</name>
<dbReference type="SUPFAM" id="SSF55811">
    <property type="entry name" value="Nudix"/>
    <property type="match status" value="1"/>
</dbReference>
<dbReference type="PROSITE" id="PS51462">
    <property type="entry name" value="NUDIX"/>
    <property type="match status" value="1"/>
</dbReference>
<evidence type="ECO:0000256" key="1">
    <source>
        <dbReference type="SAM" id="MobiDB-lite"/>
    </source>
</evidence>
<feature type="compositionally biased region" description="Polar residues" evidence="1">
    <location>
        <begin position="47"/>
        <end position="58"/>
    </location>
</feature>
<accession>A0ABX1Q839</accession>
<evidence type="ECO:0000313" key="3">
    <source>
        <dbReference type="EMBL" id="NMG73715.1"/>
    </source>
</evidence>
<dbReference type="InterPro" id="IPR000086">
    <property type="entry name" value="NUDIX_hydrolase_dom"/>
</dbReference>
<evidence type="ECO:0000259" key="2">
    <source>
        <dbReference type="PROSITE" id="PS51462"/>
    </source>
</evidence>
<sequence length="299" mass="31835">MRSIGRPATDWPRKTRTLGSLPSWLPPSIRRAKRLRKSGISRLRSPKVNSSSDNTDTAGRTAEALPLPDYSQSGEPIVNTPTASPSHHPKLNDSGKPVVIKHPSTPTTQASWFDPKAAATFIPGGPVPAELNGVPFATWTDAPTTDDGWEQVDGLNPDLAEPAMKMSPGLNASAGVVVVERDGRVWVVHPTNGFGGYLATWPKGRVEGGLSFQATAVREAWEEAGLKVRITGILGDFDRTTTRTRYYVGERAYGTPAEAGWESQACTLAPIDALPSLLNGSADAPVLAALKARLAPGET</sequence>
<organism evidence="3 4">
    <name type="scientific">Aromatoleum diolicum</name>
    <dbReference type="NCBI Taxonomy" id="75796"/>
    <lineage>
        <taxon>Bacteria</taxon>
        <taxon>Pseudomonadati</taxon>
        <taxon>Pseudomonadota</taxon>
        <taxon>Betaproteobacteria</taxon>
        <taxon>Rhodocyclales</taxon>
        <taxon>Rhodocyclaceae</taxon>
        <taxon>Aromatoleum</taxon>
    </lineage>
</organism>
<keyword evidence="4" id="KW-1185">Reference proteome</keyword>
<dbReference type="EMBL" id="WTVQ01000003">
    <property type="protein sequence ID" value="NMG73715.1"/>
    <property type="molecule type" value="Genomic_DNA"/>
</dbReference>
<gene>
    <name evidence="3" type="ORF">GPA25_02970</name>
</gene>
<evidence type="ECO:0000313" key="4">
    <source>
        <dbReference type="Proteomes" id="UP000648984"/>
    </source>
</evidence>
<dbReference type="Proteomes" id="UP000648984">
    <property type="component" value="Unassembled WGS sequence"/>
</dbReference>
<dbReference type="Pfam" id="PF00293">
    <property type="entry name" value="NUDIX"/>
    <property type="match status" value="1"/>
</dbReference>
<dbReference type="Gene3D" id="3.90.79.10">
    <property type="entry name" value="Nucleoside Triphosphate Pyrophosphohydrolase"/>
    <property type="match status" value="1"/>
</dbReference>
<dbReference type="InterPro" id="IPR015797">
    <property type="entry name" value="NUDIX_hydrolase-like_dom_sf"/>
</dbReference>
<feature type="compositionally biased region" description="Basic residues" evidence="1">
    <location>
        <begin position="30"/>
        <end position="39"/>
    </location>
</feature>
<feature type="compositionally biased region" description="Polar residues" evidence="1">
    <location>
        <begin position="70"/>
        <end position="85"/>
    </location>
</feature>
<feature type="region of interest" description="Disordered" evidence="1">
    <location>
        <begin position="1"/>
        <end position="92"/>
    </location>
</feature>